<accession>A0A6A8DBU4</accession>
<proteinExistence type="predicted"/>
<sequence>MGGRGIVENPFQKLISHFKLKTDDGKKPTKLGYIIIIALVGLLILIISNAFQPEEEGSSFSLSSDQGEDAQKEQETFLNKEDDSRSSLVEEIEKGYESELISLLEMIQGVSDVEVMVNLDATNEQVYEKNLVIGTQRTEEVDQNGGERISEDDTKEQQVVIVRQGDKEVPLVVHTKKPEVRGVLIVAKGVDHIELKQWVVEAVSRVLNVPSHRIAVMPKNKGEE</sequence>
<evidence type="ECO:0000256" key="1">
    <source>
        <dbReference type="SAM" id="MobiDB-lite"/>
    </source>
</evidence>
<dbReference type="AlphaFoldDB" id="A0A6A8DBU4"/>
<feature type="compositionally biased region" description="Basic and acidic residues" evidence="1">
    <location>
        <begin position="69"/>
        <end position="85"/>
    </location>
</feature>
<evidence type="ECO:0000313" key="4">
    <source>
        <dbReference type="Proteomes" id="UP000799092"/>
    </source>
</evidence>
<keyword evidence="4" id="KW-1185">Reference proteome</keyword>
<comment type="caution">
    <text evidence="3">The sequence shown here is derived from an EMBL/GenBank/DDBJ whole genome shotgun (WGS) entry which is preliminary data.</text>
</comment>
<keyword evidence="2" id="KW-0472">Membrane</keyword>
<keyword evidence="2" id="KW-1133">Transmembrane helix</keyword>
<gene>
    <name evidence="3" type="primary">spoIIIAG</name>
    <name evidence="3" type="ORF">GH741_10775</name>
</gene>
<feature type="region of interest" description="Disordered" evidence="1">
    <location>
        <begin position="57"/>
        <end position="86"/>
    </location>
</feature>
<evidence type="ECO:0000313" key="3">
    <source>
        <dbReference type="EMBL" id="MRH43163.1"/>
    </source>
</evidence>
<keyword evidence="2" id="KW-0812">Transmembrane</keyword>
<dbReference type="OrthoDB" id="2381602at2"/>
<dbReference type="Proteomes" id="UP000799092">
    <property type="component" value="Unassembled WGS sequence"/>
</dbReference>
<evidence type="ECO:0000256" key="2">
    <source>
        <dbReference type="SAM" id="Phobius"/>
    </source>
</evidence>
<feature type="transmembrane region" description="Helical" evidence="2">
    <location>
        <begin position="31"/>
        <end position="51"/>
    </location>
</feature>
<reference evidence="3" key="1">
    <citation type="submission" date="2019-11" db="EMBL/GenBank/DDBJ databases">
        <authorList>
            <person name="Li J."/>
        </authorList>
    </citation>
    <scope>NUCLEOTIDE SEQUENCE</scope>
    <source>
        <strain evidence="3">B6B</strain>
    </source>
</reference>
<organism evidence="3 4">
    <name type="scientific">Aquibacillus halophilus</name>
    <dbReference type="NCBI Taxonomy" id="930132"/>
    <lineage>
        <taxon>Bacteria</taxon>
        <taxon>Bacillati</taxon>
        <taxon>Bacillota</taxon>
        <taxon>Bacilli</taxon>
        <taxon>Bacillales</taxon>
        <taxon>Bacillaceae</taxon>
        <taxon>Aquibacillus</taxon>
    </lineage>
</organism>
<dbReference type="InterPro" id="IPR014195">
    <property type="entry name" value="Spore_III_AG"/>
</dbReference>
<protein>
    <submittedName>
        <fullName evidence="3">Stage III sporulation protein AG</fullName>
    </submittedName>
</protein>
<name>A0A6A8DBU4_9BACI</name>
<dbReference type="NCBIfam" id="TIGR02830">
    <property type="entry name" value="spore_III_AG"/>
    <property type="match status" value="1"/>
</dbReference>
<dbReference type="EMBL" id="WJNG01000007">
    <property type="protein sequence ID" value="MRH43163.1"/>
    <property type="molecule type" value="Genomic_DNA"/>
</dbReference>